<reference evidence="11" key="1">
    <citation type="submission" date="2023-10" db="EMBL/GenBank/DDBJ databases">
        <authorList>
            <person name="Chen Y."/>
            <person name="Shah S."/>
            <person name="Dougan E. K."/>
            <person name="Thang M."/>
            <person name="Chan C."/>
        </authorList>
    </citation>
    <scope>NUCLEOTIDE SEQUENCE [LARGE SCALE GENOMIC DNA]</scope>
</reference>
<evidence type="ECO:0000256" key="9">
    <source>
        <dbReference type="RuleBase" id="RU000488"/>
    </source>
</evidence>
<dbReference type="EMBL" id="CAUYUJ010007305">
    <property type="protein sequence ID" value="CAK0820251.1"/>
    <property type="molecule type" value="Genomic_DNA"/>
</dbReference>
<dbReference type="PROSITE" id="PS50920">
    <property type="entry name" value="SOLCAR"/>
    <property type="match status" value="1"/>
</dbReference>
<evidence type="ECO:0000256" key="3">
    <source>
        <dbReference type="ARBA" id="ARBA00022448"/>
    </source>
</evidence>
<evidence type="ECO:0000256" key="8">
    <source>
        <dbReference type="PROSITE-ProRule" id="PRU00282"/>
    </source>
</evidence>
<protein>
    <submittedName>
        <fullName evidence="11">Uncharacterized protein</fullName>
    </submittedName>
</protein>
<keyword evidence="4 8" id="KW-0812">Transmembrane</keyword>
<evidence type="ECO:0000256" key="10">
    <source>
        <dbReference type="SAM" id="MobiDB-lite"/>
    </source>
</evidence>
<dbReference type="PANTHER" id="PTHR45618">
    <property type="entry name" value="MITOCHONDRIAL DICARBOXYLATE CARRIER-RELATED"/>
    <property type="match status" value="1"/>
</dbReference>
<dbReference type="Pfam" id="PF00153">
    <property type="entry name" value="Mito_carr"/>
    <property type="match status" value="1"/>
</dbReference>
<evidence type="ECO:0000256" key="5">
    <source>
        <dbReference type="ARBA" id="ARBA00022737"/>
    </source>
</evidence>
<evidence type="ECO:0000256" key="2">
    <source>
        <dbReference type="ARBA" id="ARBA00006375"/>
    </source>
</evidence>
<gene>
    <name evidence="11" type="ORF">PCOR1329_LOCUS22011</name>
</gene>
<comment type="caution">
    <text evidence="11">The sequence shown here is derived from an EMBL/GenBank/DDBJ whole genome shotgun (WGS) entry which is preliminary data.</text>
</comment>
<evidence type="ECO:0000256" key="7">
    <source>
        <dbReference type="ARBA" id="ARBA00023136"/>
    </source>
</evidence>
<feature type="region of interest" description="Disordered" evidence="10">
    <location>
        <begin position="136"/>
        <end position="173"/>
    </location>
</feature>
<comment type="similarity">
    <text evidence="2 9">Belongs to the mitochondrial carrier (TC 2.A.29) family.</text>
</comment>
<organism evidence="11 12">
    <name type="scientific">Prorocentrum cordatum</name>
    <dbReference type="NCBI Taxonomy" id="2364126"/>
    <lineage>
        <taxon>Eukaryota</taxon>
        <taxon>Sar</taxon>
        <taxon>Alveolata</taxon>
        <taxon>Dinophyceae</taxon>
        <taxon>Prorocentrales</taxon>
        <taxon>Prorocentraceae</taxon>
        <taxon>Prorocentrum</taxon>
    </lineage>
</organism>
<dbReference type="InterPro" id="IPR018108">
    <property type="entry name" value="MCP_transmembrane"/>
</dbReference>
<accession>A0ABN9RPU1</accession>
<comment type="subcellular location">
    <subcellularLocation>
        <location evidence="1">Membrane</location>
        <topology evidence="1">Multi-pass membrane protein</topology>
    </subcellularLocation>
</comment>
<keyword evidence="12" id="KW-1185">Reference proteome</keyword>
<sequence length="253" mass="26595">MYDVLKNAAGGETQQLGMLTKVVCAATSGAIGAFAGNPGDLAMVRMQADGKLPLDQRRNYRNFFDAISRIARTEGVPSMWKTGVVPNMNRAAIITVGQLAAYDQCKEGLVSSEIMKERPAAALHCQLHGRLHRLRAQQSGGRGEDPADEPEGGGGPVHGHPERHDVDGQAGGASVPLQGVRRHICPAVPVRCRHLGDGRAAQEGDAPLVMPAARVSTLGTGPGATPSLAVARRAWPLGHSAQGSGVFCLYVFL</sequence>
<dbReference type="Proteomes" id="UP001189429">
    <property type="component" value="Unassembled WGS sequence"/>
</dbReference>
<evidence type="ECO:0000256" key="1">
    <source>
        <dbReference type="ARBA" id="ARBA00004141"/>
    </source>
</evidence>
<evidence type="ECO:0000313" key="12">
    <source>
        <dbReference type="Proteomes" id="UP001189429"/>
    </source>
</evidence>
<keyword evidence="3 9" id="KW-0813">Transport</keyword>
<keyword evidence="7 8" id="KW-0472">Membrane</keyword>
<evidence type="ECO:0000313" key="11">
    <source>
        <dbReference type="EMBL" id="CAK0820251.1"/>
    </source>
</evidence>
<name>A0ABN9RPU1_9DINO</name>
<keyword evidence="6" id="KW-1133">Transmembrane helix</keyword>
<dbReference type="Gene3D" id="1.50.40.10">
    <property type="entry name" value="Mitochondrial carrier domain"/>
    <property type="match status" value="1"/>
</dbReference>
<dbReference type="InterPro" id="IPR050391">
    <property type="entry name" value="Mito_Metabolite_Transporter"/>
</dbReference>
<proteinExistence type="inferred from homology"/>
<evidence type="ECO:0000256" key="6">
    <source>
        <dbReference type="ARBA" id="ARBA00022989"/>
    </source>
</evidence>
<feature type="repeat" description="Solcar" evidence="8">
    <location>
        <begin position="16"/>
        <end position="108"/>
    </location>
</feature>
<evidence type="ECO:0000256" key="4">
    <source>
        <dbReference type="ARBA" id="ARBA00022692"/>
    </source>
</evidence>
<keyword evidence="5" id="KW-0677">Repeat</keyword>
<dbReference type="InterPro" id="IPR023395">
    <property type="entry name" value="MCP_dom_sf"/>
</dbReference>
<dbReference type="SUPFAM" id="SSF103506">
    <property type="entry name" value="Mitochondrial carrier"/>
    <property type="match status" value="1"/>
</dbReference>